<evidence type="ECO:0000256" key="3">
    <source>
        <dbReference type="ARBA" id="ARBA00022842"/>
    </source>
</evidence>
<dbReference type="GO" id="GO:0004519">
    <property type="term" value="F:endonuclease activity"/>
    <property type="evidence" value="ECO:0007669"/>
    <property type="project" value="InterPro"/>
</dbReference>
<evidence type="ECO:0000313" key="6">
    <source>
        <dbReference type="Proteomes" id="UP001432173"/>
    </source>
</evidence>
<dbReference type="EMBL" id="PP034389">
    <property type="protein sequence ID" value="WRW34482.1"/>
    <property type="molecule type" value="Genomic_DNA"/>
</dbReference>
<sequence length="240" mass="28230">MVNYILYEHVNKINGKKYIGITNDKTIRWRNNGIAYNPYGKYESKFWYAIQKYGWDNFEHNILLDNLTFEEACEREKEEISKYDLKKDLYNLSPGGNGGVIYINHPKGMLGKSHTDEYKEMLRLRMIGENNPFYNKSWEEYGGHPKGMLGKKHTDEKKKQISDTCKRKGISKKKVKCVFYNGYEIIFDSVQECAESFGISPSGSLMQRMLKTNEPYYKKKSDYTKNKLPIGTRFFKLIPR</sequence>
<evidence type="ECO:0000259" key="4">
    <source>
        <dbReference type="SMART" id="SM00465"/>
    </source>
</evidence>
<comment type="similarity">
    <text evidence="2">To endonucleases of group I introns of fungi and phage.</text>
</comment>
<name>A0AAX4J6F2_9CAUD</name>
<accession>A0AAX4J6F2</accession>
<comment type="cofactor">
    <cofactor evidence="1">
        <name>Mg(2+)</name>
        <dbReference type="ChEBI" id="CHEBI:18420"/>
    </cofactor>
</comment>
<keyword evidence="3" id="KW-0460">Magnesium</keyword>
<proteinExistence type="predicted"/>
<dbReference type="SUPFAM" id="SSF82771">
    <property type="entry name" value="GIY-YIG endonuclease"/>
    <property type="match status" value="1"/>
</dbReference>
<dbReference type="Pfam" id="PF07460">
    <property type="entry name" value="NUMOD3"/>
    <property type="match status" value="1"/>
</dbReference>
<dbReference type="InterPro" id="IPR006350">
    <property type="entry name" value="Intron_endoG1"/>
</dbReference>
<dbReference type="SMART" id="SM00465">
    <property type="entry name" value="GIYc"/>
    <property type="match status" value="1"/>
</dbReference>
<reference evidence="5" key="1">
    <citation type="submission" date="2023-12" db="EMBL/GenBank/DDBJ databases">
        <title>Isolation and Characterisation of Novel Lytic Bacteriophages for therapeutic applications in Prosthetic Joint Infections.</title>
        <authorList>
            <person name="Burton N."/>
            <person name="Melo L.D.R."/>
            <person name="Pearce B."/>
            <person name="Tadesse M.D."/>
            <person name="Vryonis E."/>
            <person name="Sagona A."/>
        </authorList>
    </citation>
    <scope>NUCLEOTIDE SEQUENCE</scope>
</reference>
<dbReference type="NCBIfam" id="TIGR01453">
    <property type="entry name" value="grpIintron_endo"/>
    <property type="match status" value="1"/>
</dbReference>
<dbReference type="InterPro" id="IPR000305">
    <property type="entry name" value="GIY-YIG_endonuc"/>
</dbReference>
<evidence type="ECO:0000313" key="5">
    <source>
        <dbReference type="EMBL" id="WRW34482.1"/>
    </source>
</evidence>
<organism evidence="5 6">
    <name type="scientific">Staphylococcus phage CF9</name>
    <dbReference type="NCBI Taxonomy" id="3113741"/>
    <lineage>
        <taxon>Viruses</taxon>
        <taxon>Duplodnaviria</taxon>
        <taxon>Heunggongvirae</taxon>
        <taxon>Uroviricota</taxon>
        <taxon>Caudoviricetes</taxon>
        <taxon>Sextaecvirus</taxon>
    </lineage>
</organism>
<dbReference type="InterPro" id="IPR003611">
    <property type="entry name" value="NUMOD3"/>
</dbReference>
<dbReference type="Gene3D" id="3.40.1440.10">
    <property type="entry name" value="GIY-YIG endonuclease"/>
    <property type="match status" value="1"/>
</dbReference>
<dbReference type="Proteomes" id="UP001432173">
    <property type="component" value="Segment"/>
</dbReference>
<dbReference type="SUPFAM" id="SSF64496">
    <property type="entry name" value="DNA-binding domain of intron-encoded endonucleases"/>
    <property type="match status" value="1"/>
</dbReference>
<evidence type="ECO:0000256" key="1">
    <source>
        <dbReference type="ARBA" id="ARBA00001946"/>
    </source>
</evidence>
<evidence type="ECO:0000256" key="2">
    <source>
        <dbReference type="ARBA" id="ARBA00010045"/>
    </source>
</evidence>
<protein>
    <submittedName>
        <fullName evidence="5">GIY-YIG nuclease family protein</fullName>
    </submittedName>
</protein>
<dbReference type="GO" id="GO:0003677">
    <property type="term" value="F:DNA binding"/>
    <property type="evidence" value="ECO:0007669"/>
    <property type="project" value="InterPro"/>
</dbReference>
<feature type="domain" description="GIY-YIG" evidence="4">
    <location>
        <begin position="3"/>
        <end position="96"/>
    </location>
</feature>
<gene>
    <name evidence="5" type="ORF">CF9_0008</name>
</gene>
<dbReference type="InterPro" id="IPR035901">
    <property type="entry name" value="GIY-YIG_endonuc_sf"/>
</dbReference>